<dbReference type="Proteomes" id="UP000054279">
    <property type="component" value="Unassembled WGS sequence"/>
</dbReference>
<dbReference type="OrthoDB" id="1750432at2759"/>
<gene>
    <name evidence="1" type="ORF">M422DRAFT_250279</name>
</gene>
<reference evidence="1 2" key="1">
    <citation type="submission" date="2014-06" db="EMBL/GenBank/DDBJ databases">
        <title>Evolutionary Origins and Diversification of the Mycorrhizal Mutualists.</title>
        <authorList>
            <consortium name="DOE Joint Genome Institute"/>
            <consortium name="Mycorrhizal Genomics Consortium"/>
            <person name="Kohler A."/>
            <person name="Kuo A."/>
            <person name="Nagy L.G."/>
            <person name="Floudas D."/>
            <person name="Copeland A."/>
            <person name="Barry K.W."/>
            <person name="Cichocki N."/>
            <person name="Veneault-Fourrey C."/>
            <person name="LaButti K."/>
            <person name="Lindquist E.A."/>
            <person name="Lipzen A."/>
            <person name="Lundell T."/>
            <person name="Morin E."/>
            <person name="Murat C."/>
            <person name="Riley R."/>
            <person name="Ohm R."/>
            <person name="Sun H."/>
            <person name="Tunlid A."/>
            <person name="Henrissat B."/>
            <person name="Grigoriev I.V."/>
            <person name="Hibbett D.S."/>
            <person name="Martin F."/>
        </authorList>
    </citation>
    <scope>NUCLEOTIDE SEQUENCE [LARGE SCALE GENOMIC DNA]</scope>
    <source>
        <strain evidence="1 2">SS14</strain>
    </source>
</reference>
<organism evidence="1 2">
    <name type="scientific">Sphaerobolus stellatus (strain SS14)</name>
    <dbReference type="NCBI Taxonomy" id="990650"/>
    <lineage>
        <taxon>Eukaryota</taxon>
        <taxon>Fungi</taxon>
        <taxon>Dikarya</taxon>
        <taxon>Basidiomycota</taxon>
        <taxon>Agaricomycotina</taxon>
        <taxon>Agaricomycetes</taxon>
        <taxon>Phallomycetidae</taxon>
        <taxon>Geastrales</taxon>
        <taxon>Sphaerobolaceae</taxon>
        <taxon>Sphaerobolus</taxon>
    </lineage>
</organism>
<evidence type="ECO:0000313" key="1">
    <source>
        <dbReference type="EMBL" id="KIJ46235.1"/>
    </source>
</evidence>
<proteinExistence type="predicted"/>
<dbReference type="AlphaFoldDB" id="A0A0C9W399"/>
<dbReference type="HOGENOM" id="CLU_1603792_0_0_1"/>
<sequence>MEYYEWPEDLDDKFGRQQQFTVMEYGEDYEITDWTDVSLTHLLKLQQIIDGEWNVPLIIKCTEQLRIDLKMNYHQGLYEEFVDSEMGSQRDRAEGPSSILLNAAARALLDSGSLADSVSTTLADQLKIMRELLKKPLQLQLAVHGYRSKINFCANVDLRYQDISEK</sequence>
<dbReference type="EMBL" id="KN837108">
    <property type="protein sequence ID" value="KIJ46235.1"/>
    <property type="molecule type" value="Genomic_DNA"/>
</dbReference>
<protein>
    <submittedName>
        <fullName evidence="1">Uncharacterized protein</fullName>
    </submittedName>
</protein>
<name>A0A0C9W399_SPHS4</name>
<keyword evidence="2" id="KW-1185">Reference proteome</keyword>
<evidence type="ECO:0000313" key="2">
    <source>
        <dbReference type="Proteomes" id="UP000054279"/>
    </source>
</evidence>
<accession>A0A0C9W399</accession>